<organism evidence="2 3">
    <name type="scientific">Nocardioides panacis</name>
    <dbReference type="NCBI Taxonomy" id="2849501"/>
    <lineage>
        <taxon>Bacteria</taxon>
        <taxon>Bacillati</taxon>
        <taxon>Actinomycetota</taxon>
        <taxon>Actinomycetes</taxon>
        <taxon>Propionibacteriales</taxon>
        <taxon>Nocardioidaceae</taxon>
        <taxon>Nocardioides</taxon>
    </lineage>
</organism>
<keyword evidence="1" id="KW-0472">Membrane</keyword>
<reference evidence="2" key="1">
    <citation type="submission" date="2021-06" db="EMBL/GenBank/DDBJ databases">
        <title>Complete genome sequence of Nocardioides sp. G188.</title>
        <authorList>
            <person name="Im W.-T."/>
        </authorList>
    </citation>
    <scope>NUCLEOTIDE SEQUENCE</scope>
    <source>
        <strain evidence="2">G188</strain>
    </source>
</reference>
<dbReference type="PANTHER" id="PTHR37309:SF1">
    <property type="entry name" value="SLR0284 PROTEIN"/>
    <property type="match status" value="1"/>
</dbReference>
<feature type="transmembrane region" description="Helical" evidence="1">
    <location>
        <begin position="59"/>
        <end position="82"/>
    </location>
</feature>
<accession>A0A975T334</accession>
<dbReference type="EMBL" id="CP077062">
    <property type="protein sequence ID" value="QWZ10720.1"/>
    <property type="molecule type" value="Genomic_DNA"/>
</dbReference>
<dbReference type="KEGG" id="nps:KRR39_21230"/>
<dbReference type="InterPro" id="IPR007165">
    <property type="entry name" value="Phage_holin_4_2"/>
</dbReference>
<proteinExistence type="predicted"/>
<evidence type="ECO:0000313" key="2">
    <source>
        <dbReference type="EMBL" id="QWZ10720.1"/>
    </source>
</evidence>
<name>A0A975T334_9ACTN</name>
<dbReference type="AlphaFoldDB" id="A0A975T334"/>
<evidence type="ECO:0000313" key="3">
    <source>
        <dbReference type="Proteomes" id="UP000683575"/>
    </source>
</evidence>
<keyword evidence="1" id="KW-1133">Transmembrane helix</keyword>
<feature type="transmembrane region" description="Helical" evidence="1">
    <location>
        <begin position="94"/>
        <end position="116"/>
    </location>
</feature>
<dbReference type="PANTHER" id="PTHR37309">
    <property type="entry name" value="SLR0284 PROTEIN"/>
    <property type="match status" value="1"/>
</dbReference>
<keyword evidence="3" id="KW-1185">Reference proteome</keyword>
<keyword evidence="1" id="KW-0812">Transmembrane</keyword>
<evidence type="ECO:0000256" key="1">
    <source>
        <dbReference type="SAM" id="Phobius"/>
    </source>
</evidence>
<dbReference type="Pfam" id="PF04020">
    <property type="entry name" value="Phage_holin_4_2"/>
    <property type="match status" value="1"/>
</dbReference>
<gene>
    <name evidence="2" type="ORF">KRR39_21230</name>
</gene>
<sequence>MRVVVNAVAIAAAAWLLAGIRLTDAGRGDQLLTLLVVGVLFGVVNAVVRPVVKFFSFPFILLTLGLLIFVINALMLMLTGWLSEQLGLGFSVDGFWTAIVGALIISVVSWCLELVLPGDR</sequence>
<dbReference type="Proteomes" id="UP000683575">
    <property type="component" value="Chromosome"/>
</dbReference>
<protein>
    <submittedName>
        <fullName evidence="2">Phage holin family protein</fullName>
    </submittedName>
</protein>
<feature type="transmembrane region" description="Helical" evidence="1">
    <location>
        <begin position="32"/>
        <end position="52"/>
    </location>
</feature>